<gene>
    <name evidence="1" type="ORF">I7I52_12199</name>
</gene>
<name>A0A8H7YCD5_AJECA</name>
<dbReference type="Proteomes" id="UP000670092">
    <property type="component" value="Unassembled WGS sequence"/>
</dbReference>
<dbReference type="EMBL" id="JAEVHI010000006">
    <property type="protein sequence ID" value="KAG5288651.1"/>
    <property type="molecule type" value="Genomic_DNA"/>
</dbReference>
<dbReference type="OrthoDB" id="4202348at2759"/>
<evidence type="ECO:0000313" key="1">
    <source>
        <dbReference type="EMBL" id="KAG5288651.1"/>
    </source>
</evidence>
<proteinExistence type="predicted"/>
<dbReference type="VEuPathDB" id="FungiDB:I7I52_12199"/>
<accession>A0A8H7YCD5</accession>
<evidence type="ECO:0000313" key="2">
    <source>
        <dbReference type="Proteomes" id="UP000670092"/>
    </source>
</evidence>
<dbReference type="AlphaFoldDB" id="A0A8H7YCD5"/>
<protein>
    <submittedName>
        <fullName evidence="1">Uncharacterized protein</fullName>
    </submittedName>
</protein>
<sequence>MSKLEKLELTEERLALHNKLYKPSPETHSRHASQLVEMERIQMSCLKSAIDLFKEDRLSTSSLPIELEFSRTAESLTSLFEKESEPLNKSPLEHPLERYLTPGDLSEPSYFAIQALKEYGFEYGSHASVDARKRLGRLNYESAMLNARAAQTVNNTCDNRKRVKQSITKR</sequence>
<reference evidence="1 2" key="1">
    <citation type="submission" date="2021-01" db="EMBL/GenBank/DDBJ databases">
        <title>Chromosome-level genome assembly of a human fungal pathogen reveals clustering of transcriptionally co-regulated genes.</title>
        <authorList>
            <person name="Voorhies M."/>
            <person name="Cohen S."/>
            <person name="Shea T.P."/>
            <person name="Petrus S."/>
            <person name="Munoz J.F."/>
            <person name="Poplawski S."/>
            <person name="Goldman W.E."/>
            <person name="Michael T."/>
            <person name="Cuomo C.A."/>
            <person name="Sil A."/>
            <person name="Beyhan S."/>
        </authorList>
    </citation>
    <scope>NUCLEOTIDE SEQUENCE [LARGE SCALE GENOMIC DNA]</scope>
    <source>
        <strain evidence="1 2">G184AR</strain>
    </source>
</reference>
<organism evidence="1 2">
    <name type="scientific">Ajellomyces capsulatus</name>
    <name type="common">Darling's disease fungus</name>
    <name type="synonym">Histoplasma capsulatum</name>
    <dbReference type="NCBI Taxonomy" id="5037"/>
    <lineage>
        <taxon>Eukaryota</taxon>
        <taxon>Fungi</taxon>
        <taxon>Dikarya</taxon>
        <taxon>Ascomycota</taxon>
        <taxon>Pezizomycotina</taxon>
        <taxon>Eurotiomycetes</taxon>
        <taxon>Eurotiomycetidae</taxon>
        <taxon>Onygenales</taxon>
        <taxon>Ajellomycetaceae</taxon>
        <taxon>Histoplasma</taxon>
    </lineage>
</organism>
<comment type="caution">
    <text evidence="1">The sequence shown here is derived from an EMBL/GenBank/DDBJ whole genome shotgun (WGS) entry which is preliminary data.</text>
</comment>